<reference evidence="1 2" key="1">
    <citation type="submission" date="2015-04" db="EMBL/GenBank/DDBJ databases">
        <title>Draft Genome Sequence of the Novel Agar-Digesting Marine Bacterium Q1.</title>
        <authorList>
            <person name="Li Y."/>
            <person name="Li D."/>
            <person name="Chen G."/>
            <person name="Du Z."/>
        </authorList>
    </citation>
    <scope>NUCLEOTIDE SEQUENCE [LARGE SCALE GENOMIC DNA]</scope>
    <source>
        <strain evidence="1 2">Q1</strain>
    </source>
</reference>
<evidence type="ECO:0008006" key="3">
    <source>
        <dbReference type="Google" id="ProtNLM"/>
    </source>
</evidence>
<dbReference type="EMBL" id="LAZL01000002">
    <property type="protein sequence ID" value="KMT66813.1"/>
    <property type="molecule type" value="Genomic_DNA"/>
</dbReference>
<name>A0A0J8H1B5_9ALTE</name>
<protein>
    <recommendedName>
        <fullName evidence="3">2-dehydro-3-deoxygalactonokinase</fullName>
    </recommendedName>
</protein>
<gene>
    <name evidence="1" type="ORF">XM47_01470</name>
</gene>
<evidence type="ECO:0000313" key="2">
    <source>
        <dbReference type="Proteomes" id="UP000037600"/>
    </source>
</evidence>
<dbReference type="OrthoDB" id="256574at2"/>
<dbReference type="AlphaFoldDB" id="A0A0J8H1B5"/>
<proteinExistence type="predicted"/>
<dbReference type="GO" id="GO:0034194">
    <property type="term" value="P:D-galactonate catabolic process"/>
    <property type="evidence" value="ECO:0007669"/>
    <property type="project" value="InterPro"/>
</dbReference>
<dbReference type="PATRIC" id="fig|1513271.3.peg.309"/>
<dbReference type="Gene3D" id="3.30.420.300">
    <property type="entry name" value="2-keto-3-deoxy-galactonokinase, substrate binding domain"/>
    <property type="match status" value="1"/>
</dbReference>
<dbReference type="InterPro" id="IPR042258">
    <property type="entry name" value="DGOK_N"/>
</dbReference>
<dbReference type="Proteomes" id="UP000037600">
    <property type="component" value="Unassembled WGS sequence"/>
</dbReference>
<sequence>MTKTNNYLIIDWGTTNFRAFLMNDKDSLIDSTQQNKGLLSVQDNQFAETLHSILSDWLNEFEHLPIYMAGMVGSLNGWVSLDYVETPAAPALIQQLSYQFITDWGAAACIFPGVKHVKDRTQADVMRGEELQVFGLAKLKLASNFIAILPGTHSKHISFEQDKIKSVKTFMTGELFSIITQHSLLGKNLPKQKASDAVFRQGVEQSQSGQLTNLLFLARTHLLFDNIADMHIEEFISGLLIGYELKGLTQSQITIVGGKGLCQRYLLACNLLGIAADYANGDDCFMAGMVQLINLKSGQ</sequence>
<organism evidence="1 2">
    <name type="scientific">Catenovulum maritimum</name>
    <dbReference type="NCBI Taxonomy" id="1513271"/>
    <lineage>
        <taxon>Bacteria</taxon>
        <taxon>Pseudomonadati</taxon>
        <taxon>Pseudomonadota</taxon>
        <taxon>Gammaproteobacteria</taxon>
        <taxon>Alteromonadales</taxon>
        <taxon>Alteromonadaceae</taxon>
        <taxon>Catenovulum</taxon>
    </lineage>
</organism>
<dbReference type="InterPro" id="IPR007729">
    <property type="entry name" value="DGOK"/>
</dbReference>
<dbReference type="RefSeq" id="WP_048688562.1">
    <property type="nucleotide sequence ID" value="NZ_KQ130482.1"/>
</dbReference>
<evidence type="ECO:0000313" key="1">
    <source>
        <dbReference type="EMBL" id="KMT66813.1"/>
    </source>
</evidence>
<accession>A0A0J8H1B5</accession>
<dbReference type="GO" id="GO:0008671">
    <property type="term" value="F:2-dehydro-3-deoxygalactonokinase activity"/>
    <property type="evidence" value="ECO:0007669"/>
    <property type="project" value="InterPro"/>
</dbReference>
<dbReference type="InterPro" id="IPR042257">
    <property type="entry name" value="DGOK_C"/>
</dbReference>
<dbReference type="STRING" id="1513271.XM47_01470"/>
<dbReference type="Gene3D" id="3.30.420.310">
    <property type="entry name" value="2-keto-3-deoxy-galactonokinase, C-terminal domain"/>
    <property type="match status" value="1"/>
</dbReference>
<dbReference type="Pfam" id="PF05035">
    <property type="entry name" value="DGOK"/>
    <property type="match status" value="1"/>
</dbReference>
<comment type="caution">
    <text evidence="1">The sequence shown here is derived from an EMBL/GenBank/DDBJ whole genome shotgun (WGS) entry which is preliminary data.</text>
</comment>
<keyword evidence="2" id="KW-1185">Reference proteome</keyword>